<dbReference type="PANTHER" id="PTHR46481">
    <property type="entry name" value="ZINC FINGER BED DOMAIN-CONTAINING PROTEIN 4"/>
    <property type="match status" value="1"/>
</dbReference>
<dbReference type="Pfam" id="PF05699">
    <property type="entry name" value="Dimer_Tnp_hAT"/>
    <property type="match status" value="1"/>
</dbReference>
<keyword evidence="2" id="KW-0479">Metal-binding</keyword>
<keyword evidence="4" id="KW-0862">Zinc</keyword>
<evidence type="ECO:0000256" key="3">
    <source>
        <dbReference type="ARBA" id="ARBA00022771"/>
    </source>
</evidence>
<sequence>MKEIAPLYNVPTRNTIKSRIQEKYDVVSLNFKNVLKEVDDITITMDIWSEMMTTKSFLGFTVHFIHSTKLCSAALGIFELSQSHTANYIYNELMNVLSLWDIPKSKILAIVTDNDATMLKAVGEKFGKKKHLRCFAHSINLVAEATIKKVDGLQNLISQVRNIVKFIKRSVNCSDELRQLQEKNGDSFKKLILDVVTRWNSVYYMCERFLELKEVINQILLKHLNAPPMLNAQEIENIKEMVNILRILEKVTKEISGQRYGTMSLVIPIISCIKDNLSAITPTFRIGIELKKVLTDEVKGRFEFIEQNFLLSISTLLDPRFKNIHFKDAVALSKHLVFIQSSINNMENSTPDIDYSNDSSDSVSDPSQVDLWGYHKQLAQKYQKKYIDKSNQENQQNLGHEITMYLSTPVSTLNTDPLMCWEELKPMYPSIYKLATKYLSGVCTSVPSERLFSCASNTISKTRNRLSGKLASKLIFLNKLDDQFWM</sequence>
<reference evidence="7" key="2">
    <citation type="submission" date="2022-10" db="EMBL/GenBank/DDBJ databases">
        <authorList>
            <consortium name="ENA_rothamsted_submissions"/>
            <consortium name="culmorum"/>
            <person name="King R."/>
        </authorList>
    </citation>
    <scope>NUCLEOTIDE SEQUENCE</scope>
</reference>
<evidence type="ECO:0000256" key="5">
    <source>
        <dbReference type="ARBA" id="ARBA00023242"/>
    </source>
</evidence>
<evidence type="ECO:0000259" key="6">
    <source>
        <dbReference type="Pfam" id="PF05699"/>
    </source>
</evidence>
<dbReference type="EMBL" id="OU899034">
    <property type="protein sequence ID" value="CAH1714709.1"/>
    <property type="molecule type" value="Genomic_DNA"/>
</dbReference>
<keyword evidence="8" id="KW-1185">Reference proteome</keyword>
<keyword evidence="3" id="KW-0863">Zinc-finger</keyword>
<dbReference type="InterPro" id="IPR008906">
    <property type="entry name" value="HATC_C_dom"/>
</dbReference>
<dbReference type="GO" id="GO:0008270">
    <property type="term" value="F:zinc ion binding"/>
    <property type="evidence" value="ECO:0007669"/>
    <property type="project" value="UniProtKB-KW"/>
</dbReference>
<dbReference type="InterPro" id="IPR012337">
    <property type="entry name" value="RNaseH-like_sf"/>
</dbReference>
<feature type="domain" description="HAT C-terminal dimerisation" evidence="6">
    <location>
        <begin position="401"/>
        <end position="479"/>
    </location>
</feature>
<accession>A0A9P0IUU7</accession>
<dbReference type="AlphaFoldDB" id="A0A9P0IUU7"/>
<dbReference type="Proteomes" id="UP001154329">
    <property type="component" value="Chromosome 1"/>
</dbReference>
<proteinExistence type="predicted"/>
<reference evidence="7" key="1">
    <citation type="submission" date="2022-02" db="EMBL/GenBank/DDBJ databases">
        <authorList>
            <person name="King R."/>
        </authorList>
    </citation>
    <scope>NUCLEOTIDE SEQUENCE</scope>
</reference>
<keyword evidence="5" id="KW-0539">Nucleus</keyword>
<dbReference type="GO" id="GO:0046983">
    <property type="term" value="F:protein dimerization activity"/>
    <property type="evidence" value="ECO:0007669"/>
    <property type="project" value="InterPro"/>
</dbReference>
<evidence type="ECO:0000256" key="1">
    <source>
        <dbReference type="ARBA" id="ARBA00004123"/>
    </source>
</evidence>
<name>A0A9P0IUU7_APHGO</name>
<evidence type="ECO:0000313" key="7">
    <source>
        <dbReference type="EMBL" id="CAH1714709.1"/>
    </source>
</evidence>
<gene>
    <name evidence="7" type="ORF">APHIGO_LOCUS2888</name>
</gene>
<evidence type="ECO:0000313" key="8">
    <source>
        <dbReference type="Proteomes" id="UP001154329"/>
    </source>
</evidence>
<dbReference type="GO" id="GO:0005634">
    <property type="term" value="C:nucleus"/>
    <property type="evidence" value="ECO:0007669"/>
    <property type="project" value="UniProtKB-SubCell"/>
</dbReference>
<dbReference type="PANTHER" id="PTHR46481:SF10">
    <property type="entry name" value="ZINC FINGER BED DOMAIN-CONTAINING PROTEIN 39"/>
    <property type="match status" value="1"/>
</dbReference>
<dbReference type="InterPro" id="IPR052035">
    <property type="entry name" value="ZnF_BED_domain_contain"/>
</dbReference>
<evidence type="ECO:0000256" key="2">
    <source>
        <dbReference type="ARBA" id="ARBA00022723"/>
    </source>
</evidence>
<comment type="subcellular location">
    <subcellularLocation>
        <location evidence="1">Nucleus</location>
    </subcellularLocation>
</comment>
<evidence type="ECO:0000256" key="4">
    <source>
        <dbReference type="ARBA" id="ARBA00022833"/>
    </source>
</evidence>
<organism evidence="7 8">
    <name type="scientific">Aphis gossypii</name>
    <name type="common">Cotton aphid</name>
    <dbReference type="NCBI Taxonomy" id="80765"/>
    <lineage>
        <taxon>Eukaryota</taxon>
        <taxon>Metazoa</taxon>
        <taxon>Ecdysozoa</taxon>
        <taxon>Arthropoda</taxon>
        <taxon>Hexapoda</taxon>
        <taxon>Insecta</taxon>
        <taxon>Pterygota</taxon>
        <taxon>Neoptera</taxon>
        <taxon>Paraneoptera</taxon>
        <taxon>Hemiptera</taxon>
        <taxon>Sternorrhyncha</taxon>
        <taxon>Aphidomorpha</taxon>
        <taxon>Aphidoidea</taxon>
        <taxon>Aphididae</taxon>
        <taxon>Aphidini</taxon>
        <taxon>Aphis</taxon>
        <taxon>Aphis</taxon>
    </lineage>
</organism>
<dbReference type="SUPFAM" id="SSF53098">
    <property type="entry name" value="Ribonuclease H-like"/>
    <property type="match status" value="1"/>
</dbReference>
<protein>
    <recommendedName>
        <fullName evidence="6">HAT C-terminal dimerisation domain-containing protein</fullName>
    </recommendedName>
</protein>